<accession>A0A4Y1WSN8</accession>
<keyword evidence="2" id="KW-1185">Reference proteome</keyword>
<dbReference type="AlphaFoldDB" id="A0A3D3YLD1"/>
<organism evidence="1 2">
    <name type="scientific">Alistipes communis</name>
    <dbReference type="NCBI Taxonomy" id="2585118"/>
    <lineage>
        <taxon>Bacteria</taxon>
        <taxon>Pseudomonadati</taxon>
        <taxon>Bacteroidota</taxon>
        <taxon>Bacteroidia</taxon>
        <taxon>Bacteroidales</taxon>
        <taxon>Rikenellaceae</taxon>
        <taxon>Alistipes</taxon>
    </lineage>
</organism>
<gene>
    <name evidence="1" type="ORF">A5CBH24_08770</name>
</gene>
<protein>
    <submittedName>
        <fullName evidence="1">Uncharacterized protein</fullName>
    </submittedName>
</protein>
<dbReference type="GeneID" id="78341595"/>
<name>A0A3D3YLD1_9BACT</name>
<dbReference type="RefSeq" id="WP_019130934.1">
    <property type="nucleotide sequence ID" value="NZ_AP019735.1"/>
</dbReference>
<dbReference type="Proteomes" id="UP000318946">
    <property type="component" value="Chromosome"/>
</dbReference>
<proteinExistence type="predicted"/>
<sequence length="136" mass="15125">MNIVLYGISEELAQRTAMHYGFALCRPFETGTEEENRFWLQPRLENEEELLAFIERMAQHDEQIAAVVAAPTEASTETPMGDFNAVLYATRTDKLFTLGTATGGAVNNAVSDQTPEYELARIIETQLGRVCAHEGL</sequence>
<evidence type="ECO:0000313" key="2">
    <source>
        <dbReference type="Proteomes" id="UP000318946"/>
    </source>
</evidence>
<accession>A0A4Y1XS19</accession>
<dbReference type="OrthoDB" id="1004332at2"/>
<dbReference type="EMBL" id="AP019735">
    <property type="protein sequence ID" value="BBL03564.1"/>
    <property type="molecule type" value="Genomic_DNA"/>
</dbReference>
<dbReference type="KEGG" id="acou:A5CBH24_08770"/>
<accession>A0A3D3YLD1</accession>
<reference evidence="2" key="1">
    <citation type="submission" date="2019-06" db="EMBL/GenBank/DDBJ databases">
        <title>Alistipes onderdonkii subsp. vulgaris subsp. nov., Alistipes dispar sp. nov. and Alistipes communis sp. nov., isolated from human faeces, and creation of Alistipes onderdonkii subsp. onderdonkii subsp. nov.</title>
        <authorList>
            <person name="Sakamoto M."/>
            <person name="Ikeyama N."/>
            <person name="Ogata Y."/>
            <person name="Suda W."/>
            <person name="Iino T."/>
            <person name="Hattori M."/>
            <person name="Ohkuma M."/>
        </authorList>
    </citation>
    <scope>NUCLEOTIDE SEQUENCE [LARGE SCALE GENOMIC DNA]</scope>
    <source>
        <strain evidence="2">5CBH24</strain>
    </source>
</reference>
<evidence type="ECO:0000313" key="1">
    <source>
        <dbReference type="EMBL" id="BBL03564.1"/>
    </source>
</evidence>